<sequence>MESLVAMMAFCEAPFDGTSPASSLAAGNSSSSTNVPKAGGYGMASSRLALLAAKWPMERLAAMVAFCEAPFDGTWSPSSGAAGGRACATNVPEAGAGGDVASSAPARLAAAAKKRPVERLVAAMAFCEAPFDGTFDGTSAPSSDAASDVEDTAALRRPWLADAKELERAAIAAVAREG</sequence>
<dbReference type="AlphaFoldDB" id="B6U690"/>
<dbReference type="ExpressionAtlas" id="B6U690">
    <property type="expression patterns" value="baseline and differential"/>
</dbReference>
<proteinExistence type="evidence at transcript level"/>
<accession>B6U690</accession>
<evidence type="ECO:0000313" key="1">
    <source>
        <dbReference type="EMBL" id="ACG44873.1"/>
    </source>
</evidence>
<dbReference type="KEGG" id="zma:100278286"/>
<name>B6U690_MAIZE</name>
<dbReference type="GeneID" id="100278286"/>
<organism evidence="1">
    <name type="scientific">Zea mays</name>
    <name type="common">Maize</name>
    <dbReference type="NCBI Taxonomy" id="4577"/>
    <lineage>
        <taxon>Eukaryota</taxon>
        <taxon>Viridiplantae</taxon>
        <taxon>Streptophyta</taxon>
        <taxon>Embryophyta</taxon>
        <taxon>Tracheophyta</taxon>
        <taxon>Spermatophyta</taxon>
        <taxon>Magnoliopsida</taxon>
        <taxon>Liliopsida</taxon>
        <taxon>Poales</taxon>
        <taxon>Poaceae</taxon>
        <taxon>PACMAD clade</taxon>
        <taxon>Panicoideae</taxon>
        <taxon>Andropogonodae</taxon>
        <taxon>Andropogoneae</taxon>
        <taxon>Tripsacinae</taxon>
        <taxon>Zea</taxon>
    </lineage>
</organism>
<dbReference type="RefSeq" id="NP_001145081.1">
    <property type="nucleotide sequence ID" value="NM_001151609.1"/>
</dbReference>
<dbReference type="EMBL" id="EU972755">
    <property type="protein sequence ID" value="ACG44873.1"/>
    <property type="molecule type" value="mRNA"/>
</dbReference>
<protein>
    <submittedName>
        <fullName evidence="1">Uncharacterized protein</fullName>
    </submittedName>
</protein>
<reference evidence="1" key="1">
    <citation type="journal article" date="2009" name="Plant Mol. Biol.">
        <title>Insights into corn genes derived from large-scale cDNA sequencing.</title>
        <authorList>
            <person name="Alexandrov N.N."/>
            <person name="Brover V.V."/>
            <person name="Freidin S."/>
            <person name="Troukhan M.E."/>
            <person name="Tatarinova T.V."/>
            <person name="Zhang H."/>
            <person name="Swaller T.J."/>
            <person name="Lu Y.P."/>
            <person name="Bouck J."/>
            <person name="Flavell R.B."/>
            <person name="Feldmann K.A."/>
        </authorList>
    </citation>
    <scope>NUCLEOTIDE SEQUENCE</scope>
</reference>